<feature type="region of interest" description="Disordered" evidence="1">
    <location>
        <begin position="282"/>
        <end position="325"/>
    </location>
</feature>
<evidence type="ECO:0000313" key="3">
    <source>
        <dbReference type="Proteomes" id="UP001465976"/>
    </source>
</evidence>
<feature type="compositionally biased region" description="Basic and acidic residues" evidence="1">
    <location>
        <begin position="765"/>
        <end position="775"/>
    </location>
</feature>
<feature type="region of interest" description="Disordered" evidence="1">
    <location>
        <begin position="435"/>
        <end position="455"/>
    </location>
</feature>
<accession>A0ABR3FN05</accession>
<feature type="compositionally biased region" description="Basic and acidic residues" evidence="1">
    <location>
        <begin position="86"/>
        <end position="100"/>
    </location>
</feature>
<feature type="compositionally biased region" description="Basic and acidic residues" evidence="1">
    <location>
        <begin position="436"/>
        <end position="446"/>
    </location>
</feature>
<feature type="region of interest" description="Disordered" evidence="1">
    <location>
        <begin position="1"/>
        <end position="130"/>
    </location>
</feature>
<feature type="region of interest" description="Disordered" evidence="1">
    <location>
        <begin position="750"/>
        <end position="777"/>
    </location>
</feature>
<comment type="caution">
    <text evidence="2">The sequence shown here is derived from an EMBL/GenBank/DDBJ whole genome shotgun (WGS) entry which is preliminary data.</text>
</comment>
<feature type="region of interest" description="Disordered" evidence="1">
    <location>
        <begin position="489"/>
        <end position="524"/>
    </location>
</feature>
<organism evidence="2 3">
    <name type="scientific">Marasmius crinis-equi</name>
    <dbReference type="NCBI Taxonomy" id="585013"/>
    <lineage>
        <taxon>Eukaryota</taxon>
        <taxon>Fungi</taxon>
        <taxon>Dikarya</taxon>
        <taxon>Basidiomycota</taxon>
        <taxon>Agaricomycotina</taxon>
        <taxon>Agaricomycetes</taxon>
        <taxon>Agaricomycetidae</taxon>
        <taxon>Agaricales</taxon>
        <taxon>Marasmiineae</taxon>
        <taxon>Marasmiaceae</taxon>
        <taxon>Marasmius</taxon>
    </lineage>
</organism>
<reference evidence="2 3" key="1">
    <citation type="submission" date="2024-02" db="EMBL/GenBank/DDBJ databases">
        <title>A draft genome for the cacao thread blight pathogen Marasmius crinis-equi.</title>
        <authorList>
            <person name="Cohen S.P."/>
            <person name="Baruah I.K."/>
            <person name="Amoako-Attah I."/>
            <person name="Bukari Y."/>
            <person name="Meinhardt L.W."/>
            <person name="Bailey B.A."/>
        </authorList>
    </citation>
    <scope>NUCLEOTIDE SEQUENCE [LARGE SCALE GENOMIC DNA]</scope>
    <source>
        <strain evidence="2 3">GH-76</strain>
    </source>
</reference>
<gene>
    <name evidence="2" type="ORF">V5O48_005266</name>
</gene>
<feature type="compositionally biased region" description="Polar residues" evidence="1">
    <location>
        <begin position="37"/>
        <end position="79"/>
    </location>
</feature>
<evidence type="ECO:0000256" key="1">
    <source>
        <dbReference type="SAM" id="MobiDB-lite"/>
    </source>
</evidence>
<feature type="compositionally biased region" description="Polar residues" evidence="1">
    <location>
        <begin position="498"/>
        <end position="508"/>
    </location>
</feature>
<protein>
    <submittedName>
        <fullName evidence="2">Uncharacterized protein</fullName>
    </submittedName>
</protein>
<dbReference type="EMBL" id="JBAHYK010000205">
    <property type="protein sequence ID" value="KAL0576724.1"/>
    <property type="molecule type" value="Genomic_DNA"/>
</dbReference>
<feature type="compositionally biased region" description="Polar residues" evidence="1">
    <location>
        <begin position="750"/>
        <end position="760"/>
    </location>
</feature>
<name>A0ABR3FN05_9AGAR</name>
<keyword evidence="3" id="KW-1185">Reference proteome</keyword>
<feature type="compositionally biased region" description="Basic residues" evidence="1">
    <location>
        <begin position="285"/>
        <end position="294"/>
    </location>
</feature>
<proteinExistence type="predicted"/>
<sequence>MTSPDSVEAAGTVNEPKASGGPLGELPFSPLEGLESSIPTLTGTVENPSPIGTMSSQPAAGSTDNVQSLAQASDISQIQPVPGSDRLAKPSEVRRIEEQLTRLSPDDLQQGSKRARHTGPSNLAQPSRQHRKSDVSLFFLGGGGYSISHTIIISEFEVDCDRRLRALETENATLRVENKALLREGQERDSQLMRQAGLIHQQAQERKKVELETFHATETSFSDESMDVDDVGCSTDGTLDRAVLEDLTLGVKGGLRKIHGMAGSRSDRDPSDDMVIDELEVRGRSMSRARHHASRSSSGPSDTGRQHTAGTSRKDKGKGKAKQNLRFGKFIPPSSTSYYKDFDRIVHVEDSDDPEESDALGRGMMLDAVELARDSFKRLTSSRLKDEDKGILGQVLAKPHRVTFHPSTSIFPDSEEEVAPGRSSLYSGRLAAQEALEPRQNREASRTADAVSSGDPSLKQILDELQKLREDNRIANQVVMNLQEEVNLLKSDRRTSRSNETPKSQPKSTGRFLLAKASTPRGDARNELHRTVRRFMNPLIGITKDKDAMRKFDISRFATEAEVSSYLNRDGDPPDLRNNILPVYWNEINSPWNHVLSKRFLALFLDKNPRFSSRKDEVISHFWKRLESFKYKYRRSMRRGDESMSEWRSRVNQDQADEHARLRKRTRRENLYKERVKTAAYRSQALPDSEQRDSWALALDVIRDLGVAGMSSDDSEGPLLDRRYVVKSKSWRSRRIEEVLKAVDHEVPTMKTSRYGNTPPGNRPRVRERPRHAAESGRTAVAHLPANYYRRTWYHALTAVEQAQLNPVSSKSLPESL</sequence>
<evidence type="ECO:0000313" key="2">
    <source>
        <dbReference type="EMBL" id="KAL0576724.1"/>
    </source>
</evidence>
<dbReference type="Proteomes" id="UP001465976">
    <property type="component" value="Unassembled WGS sequence"/>
</dbReference>